<dbReference type="AlphaFoldDB" id="A0A151I760"/>
<feature type="domain" description="DUF7869" evidence="1">
    <location>
        <begin position="207"/>
        <end position="311"/>
    </location>
</feature>
<name>A0A151I760_9HYME</name>
<keyword evidence="3" id="KW-1185">Reference proteome</keyword>
<dbReference type="PANTHER" id="PTHR34415:SF1">
    <property type="entry name" value="INTEGRASE CATALYTIC DOMAIN-CONTAINING PROTEIN"/>
    <property type="match status" value="1"/>
</dbReference>
<protein>
    <recommendedName>
        <fullName evidence="1">DUF7869 domain-containing protein</fullName>
    </recommendedName>
</protein>
<dbReference type="Pfam" id="PF25273">
    <property type="entry name" value="DUF7869"/>
    <property type="match status" value="1"/>
</dbReference>
<proteinExistence type="predicted"/>
<dbReference type="InterPro" id="IPR057191">
    <property type="entry name" value="DUF7869"/>
</dbReference>
<gene>
    <name evidence="2" type="ORF">ALC62_15384</name>
</gene>
<organism evidence="2 3">
    <name type="scientific">Cyphomyrmex costatus</name>
    <dbReference type="NCBI Taxonomy" id="456900"/>
    <lineage>
        <taxon>Eukaryota</taxon>
        <taxon>Metazoa</taxon>
        <taxon>Ecdysozoa</taxon>
        <taxon>Arthropoda</taxon>
        <taxon>Hexapoda</taxon>
        <taxon>Insecta</taxon>
        <taxon>Pterygota</taxon>
        <taxon>Neoptera</taxon>
        <taxon>Endopterygota</taxon>
        <taxon>Hymenoptera</taxon>
        <taxon>Apocrita</taxon>
        <taxon>Aculeata</taxon>
        <taxon>Formicoidea</taxon>
        <taxon>Formicidae</taxon>
        <taxon>Myrmicinae</taxon>
        <taxon>Cyphomyrmex</taxon>
    </lineage>
</organism>
<reference evidence="2 3" key="1">
    <citation type="submission" date="2016-03" db="EMBL/GenBank/DDBJ databases">
        <title>Cyphomyrmex costatus WGS genome.</title>
        <authorList>
            <person name="Nygaard S."/>
            <person name="Hu H."/>
            <person name="Boomsma J."/>
            <person name="Zhang G."/>
        </authorList>
    </citation>
    <scope>NUCLEOTIDE SEQUENCE [LARGE SCALE GENOMIC DNA]</scope>
    <source>
        <strain evidence="2">MS0001</strain>
        <tissue evidence="2">Whole body</tissue>
    </source>
</reference>
<evidence type="ECO:0000313" key="2">
    <source>
        <dbReference type="EMBL" id="KYM94002.1"/>
    </source>
</evidence>
<evidence type="ECO:0000259" key="1">
    <source>
        <dbReference type="Pfam" id="PF25273"/>
    </source>
</evidence>
<dbReference type="STRING" id="456900.A0A151I760"/>
<dbReference type="Proteomes" id="UP000078542">
    <property type="component" value="Unassembled WGS sequence"/>
</dbReference>
<dbReference type="EMBL" id="KQ978431">
    <property type="protein sequence ID" value="KYM94002.1"/>
    <property type="molecule type" value="Genomic_DNA"/>
</dbReference>
<dbReference type="PANTHER" id="PTHR34415">
    <property type="entry name" value="INTEGRASE CATALYTIC DOMAIN-CONTAINING PROTEIN"/>
    <property type="match status" value="1"/>
</dbReference>
<evidence type="ECO:0000313" key="3">
    <source>
        <dbReference type="Proteomes" id="UP000078542"/>
    </source>
</evidence>
<accession>A0A151I760</accession>
<sequence>MYQISHKRVRVLQKKIRSGSLITDLRGKHENRPKKIKSDIFDLAAEHLKTFPSRKSHYAREKSDRRFFENPCLNVTMLFTYFKEYYKKQTSKTLNISYTSYYHFFKSYKYSFSLPKTDVCDYCTECKIKLKQYSDDQCKAMYELHVKDFHDYQKLKQKYISFCNQENKRKLIVEFDYAQNLPLPKLNVISQFYKRVLWQYIFNVHYHNDNTSTFYYFLENESKKDSNTVCSFVYHFLSKCLAKEENFTEIILFSDGCGGQNKNSVVTSFCVWLSAILDIKIVHVFPVRGHSFNQCNRNFAKYSKILKKKSTVESVQEYLHVL</sequence>